<dbReference type="EMBL" id="CP016537">
    <property type="protein sequence ID" value="ANU14444.1"/>
    <property type="molecule type" value="Genomic_DNA"/>
</dbReference>
<dbReference type="STRING" id="1215089.BBI08_11425"/>
<reference evidence="2" key="2">
    <citation type="submission" date="2016-10" db="EMBL/GenBank/DDBJ databases">
        <authorList>
            <person name="See-Too W.S."/>
        </authorList>
    </citation>
    <scope>NUCLEOTIDE SEQUENCE [LARGE SCALE GENOMIC DNA]</scope>
    <source>
        <strain evidence="2">DSM 24743</strain>
    </source>
</reference>
<accession>A0A1C7DSR7</accession>
<evidence type="ECO:0000313" key="2">
    <source>
        <dbReference type="Proteomes" id="UP000092687"/>
    </source>
</evidence>
<sequence length="103" mass="11473">MTKLELVTSQLVSHLERLAKEAVEIQWITAFAMKSGVKKIIPFLKQATDRGVSIKLLVGDYLFVTQSHGQDRIGKVIRTITSATIRSSCPYSFVTAQYSRSSP</sequence>
<name>A0A1C7DSR7_9BACL</name>
<protein>
    <recommendedName>
        <fullName evidence="3">MEDS domain-containing protein</fullName>
    </recommendedName>
</protein>
<organism evidence="1 2">
    <name type="scientific">Planococcus halocryophilus</name>
    <dbReference type="NCBI Taxonomy" id="1215089"/>
    <lineage>
        <taxon>Bacteria</taxon>
        <taxon>Bacillati</taxon>
        <taxon>Bacillota</taxon>
        <taxon>Bacilli</taxon>
        <taxon>Bacillales</taxon>
        <taxon>Caryophanaceae</taxon>
        <taxon>Planococcus</taxon>
    </lineage>
</organism>
<gene>
    <name evidence="1" type="ORF">BBI08_11425</name>
</gene>
<evidence type="ECO:0000313" key="1">
    <source>
        <dbReference type="EMBL" id="ANU14444.1"/>
    </source>
</evidence>
<dbReference type="Proteomes" id="UP000092687">
    <property type="component" value="Chromosome"/>
</dbReference>
<dbReference type="Gene3D" id="3.30.870.10">
    <property type="entry name" value="Endonuclease Chain A"/>
    <property type="match status" value="1"/>
</dbReference>
<reference evidence="2" key="1">
    <citation type="submission" date="2016-07" db="EMBL/GenBank/DDBJ databases">
        <authorList>
            <person name="See-Too W.S."/>
        </authorList>
    </citation>
    <scope>NUCLEOTIDE SEQUENCE [LARGE SCALE GENOMIC DNA]</scope>
    <source>
        <strain evidence="2">DSM 24743</strain>
    </source>
</reference>
<dbReference type="AlphaFoldDB" id="A0A1C7DSR7"/>
<evidence type="ECO:0008006" key="3">
    <source>
        <dbReference type="Google" id="ProtNLM"/>
    </source>
</evidence>
<dbReference type="RefSeq" id="WP_008496149.1">
    <property type="nucleotide sequence ID" value="NZ_CP016537.2"/>
</dbReference>
<dbReference type="KEGG" id="phc:BBI08_11425"/>
<keyword evidence="2" id="KW-1185">Reference proteome</keyword>
<proteinExistence type="predicted"/>